<gene>
    <name evidence="1" type="ORF">PIB30_110152</name>
</gene>
<comment type="caution">
    <text evidence="1">The sequence shown here is derived from an EMBL/GenBank/DDBJ whole genome shotgun (WGS) entry which is preliminary data.</text>
</comment>
<organism evidence="1 2">
    <name type="scientific">Stylosanthes scabra</name>
    <dbReference type="NCBI Taxonomy" id="79078"/>
    <lineage>
        <taxon>Eukaryota</taxon>
        <taxon>Viridiplantae</taxon>
        <taxon>Streptophyta</taxon>
        <taxon>Embryophyta</taxon>
        <taxon>Tracheophyta</taxon>
        <taxon>Spermatophyta</taxon>
        <taxon>Magnoliopsida</taxon>
        <taxon>eudicotyledons</taxon>
        <taxon>Gunneridae</taxon>
        <taxon>Pentapetalae</taxon>
        <taxon>rosids</taxon>
        <taxon>fabids</taxon>
        <taxon>Fabales</taxon>
        <taxon>Fabaceae</taxon>
        <taxon>Papilionoideae</taxon>
        <taxon>50 kb inversion clade</taxon>
        <taxon>dalbergioids sensu lato</taxon>
        <taxon>Dalbergieae</taxon>
        <taxon>Pterocarpus clade</taxon>
        <taxon>Stylosanthes</taxon>
    </lineage>
</organism>
<dbReference type="EMBL" id="JASCZI010096694">
    <property type="protein sequence ID" value="MED6154222.1"/>
    <property type="molecule type" value="Genomic_DNA"/>
</dbReference>
<proteinExistence type="predicted"/>
<sequence length="166" mass="18599">MAKQISTMTKKLEKLEVAAAGETILTSVGVVIKDRGATTMFKTTIALINLLSSDNSNHFNNPLHQFHHSKNHHHQHHPVLLKLHSRNLRNPLQVLFRTPTWNQESALRNLENQVGQLAKDLGQLTRSTNTFPSDTVVNPKEECKAVTLRSGKVLVDNSDKKVEKKG</sequence>
<evidence type="ECO:0000313" key="2">
    <source>
        <dbReference type="Proteomes" id="UP001341840"/>
    </source>
</evidence>
<evidence type="ECO:0000313" key="1">
    <source>
        <dbReference type="EMBL" id="MED6154222.1"/>
    </source>
</evidence>
<protein>
    <submittedName>
        <fullName evidence="1">Uncharacterized protein</fullName>
    </submittedName>
</protein>
<reference evidence="1 2" key="1">
    <citation type="journal article" date="2023" name="Plants (Basel)">
        <title>Bridging the Gap: Combining Genomics and Transcriptomics Approaches to Understand Stylosanthes scabra, an Orphan Legume from the Brazilian Caatinga.</title>
        <authorList>
            <person name="Ferreira-Neto J.R.C."/>
            <person name="da Silva M.D."/>
            <person name="Binneck E."/>
            <person name="de Melo N.F."/>
            <person name="da Silva R.H."/>
            <person name="de Melo A.L.T.M."/>
            <person name="Pandolfi V."/>
            <person name="Bustamante F.O."/>
            <person name="Brasileiro-Vidal A.C."/>
            <person name="Benko-Iseppon A.M."/>
        </authorList>
    </citation>
    <scope>NUCLEOTIDE SEQUENCE [LARGE SCALE GENOMIC DNA]</scope>
    <source>
        <tissue evidence="1">Leaves</tissue>
    </source>
</reference>
<dbReference type="Proteomes" id="UP001341840">
    <property type="component" value="Unassembled WGS sequence"/>
</dbReference>
<name>A0ABU6TZB0_9FABA</name>
<keyword evidence="2" id="KW-1185">Reference proteome</keyword>
<accession>A0ABU6TZB0</accession>